<proteinExistence type="predicted"/>
<protein>
    <submittedName>
        <fullName evidence="1">Aminophospholipid translocase</fullName>
    </submittedName>
</protein>
<evidence type="ECO:0000313" key="1">
    <source>
        <dbReference type="EMBL" id="KAJ1680149.1"/>
    </source>
</evidence>
<dbReference type="Proteomes" id="UP001145114">
    <property type="component" value="Unassembled WGS sequence"/>
</dbReference>
<keyword evidence="2" id="KW-1185">Reference proteome</keyword>
<comment type="caution">
    <text evidence="1">The sequence shown here is derived from an EMBL/GenBank/DDBJ whole genome shotgun (WGS) entry which is preliminary data.</text>
</comment>
<name>A0ACC1I0C4_9FUNG</name>
<feature type="non-terminal residue" evidence="1">
    <location>
        <position position="603"/>
    </location>
</feature>
<dbReference type="EMBL" id="JAMZIH010000033">
    <property type="protein sequence ID" value="KAJ1680149.1"/>
    <property type="molecule type" value="Genomic_DNA"/>
</dbReference>
<reference evidence="1" key="1">
    <citation type="submission" date="2022-06" db="EMBL/GenBank/DDBJ databases">
        <title>Phylogenomic reconstructions and comparative analyses of Kickxellomycotina fungi.</title>
        <authorList>
            <person name="Reynolds N.K."/>
            <person name="Stajich J.E."/>
            <person name="Barry K."/>
            <person name="Grigoriev I.V."/>
            <person name="Crous P."/>
            <person name="Smith M.E."/>
        </authorList>
    </citation>
    <scope>NUCLEOTIDE SEQUENCE</scope>
    <source>
        <strain evidence="1">RSA 2271</strain>
    </source>
</reference>
<evidence type="ECO:0000313" key="2">
    <source>
        <dbReference type="Proteomes" id="UP001145114"/>
    </source>
</evidence>
<gene>
    <name evidence="1" type="primary">DRS2_1</name>
    <name evidence="1" type="ORF">EV182_000594</name>
</gene>
<sequence length="603" mass="66495">MAPDSRKYSRLVDDSSSPPAPPSYDGGYTNDSLSPVDGPHDKPPPSHQGAYHHSSGGQERRYLTQSILLPHHDHDNDGLLPSPSNTQPLPRAKYPLTLKEGVDRDLPPSAHQKSVVFDDAFPIEHTYPPDPYYCENPAAKDELQQQILEELDDSHLDRKFESQPSLGPSAYQREQFEQDAPYYGNAPLRHASVSLKKRLSKARRPPSQIGGHDGGVSVPLTAGNGNSGGDGGNEDGGGAYKGGFTESAGGGPGRGASQDGEYRTIYINAPEKNLSSKFIHNRVSTAKYNMLTFLPKFLFEQFSKYANLFFLFTSCIQQIPNVSPTSRWTTLAPLLVVLTATALKELAEDRKRHNSDKEMNRSATRVLEGGQFVEKPWRDVVVGDIVRVENKDAIPADIVILSSSEPEGLCYIETSNLDGETNLKVKQARPETAVLLKPQDLTGLAGYIKSETPNDSLYTYQGTLVCERGLPGVTGRKEIPLDPTQVLLRGAILRNTNWVFAVVVFTGHDTKLMRNATATPIKQTHMEKTTNKQIVFLFIILISLSVSCTVGSYVIQHNDYEQLQYLELPKSSGAKGFVKNILTFIILYNNLIPISLIVTMEFV</sequence>
<accession>A0ACC1I0C4</accession>
<organism evidence="1 2">
    <name type="scientific">Spiromyces aspiralis</name>
    <dbReference type="NCBI Taxonomy" id="68401"/>
    <lineage>
        <taxon>Eukaryota</taxon>
        <taxon>Fungi</taxon>
        <taxon>Fungi incertae sedis</taxon>
        <taxon>Zoopagomycota</taxon>
        <taxon>Kickxellomycotina</taxon>
        <taxon>Kickxellomycetes</taxon>
        <taxon>Kickxellales</taxon>
        <taxon>Kickxellaceae</taxon>
        <taxon>Spiromyces</taxon>
    </lineage>
</organism>